<feature type="region of interest" description="Disordered" evidence="1">
    <location>
        <begin position="166"/>
        <end position="191"/>
    </location>
</feature>
<reference evidence="2" key="1">
    <citation type="submission" date="2022-07" db="EMBL/GenBank/DDBJ databases">
        <title>Genome Sequence of Agrocybe chaxingu.</title>
        <authorList>
            <person name="Buettner E."/>
        </authorList>
    </citation>
    <scope>NUCLEOTIDE SEQUENCE</scope>
    <source>
        <strain evidence="2">MP-N11</strain>
    </source>
</reference>
<feature type="compositionally biased region" description="Basic and acidic residues" evidence="1">
    <location>
        <begin position="169"/>
        <end position="187"/>
    </location>
</feature>
<dbReference type="Proteomes" id="UP001148786">
    <property type="component" value="Unassembled WGS sequence"/>
</dbReference>
<protein>
    <submittedName>
        <fullName evidence="2">Uncharacterized protein</fullName>
    </submittedName>
</protein>
<evidence type="ECO:0000256" key="1">
    <source>
        <dbReference type="SAM" id="MobiDB-lite"/>
    </source>
</evidence>
<keyword evidence="3" id="KW-1185">Reference proteome</keyword>
<dbReference type="AlphaFoldDB" id="A0A9W8K2B0"/>
<dbReference type="EMBL" id="JANKHO010000421">
    <property type="protein sequence ID" value="KAJ3510155.1"/>
    <property type="molecule type" value="Genomic_DNA"/>
</dbReference>
<proteinExistence type="predicted"/>
<gene>
    <name evidence="2" type="ORF">NLJ89_g4838</name>
</gene>
<name>A0A9W8K2B0_9AGAR</name>
<sequence length="210" mass="23790">MVSFSQPCDSVPDIQKLNEFDNPPGDDASADRQHVAEAVAQPYSSTGAPGIDTKHWTNLDKEAKLRTRYPMPPPFTTDGKDRTRTVTRLSVLLLKTTITTWPPTGMTASSPRDTERSTSRIKAYFEHREDNRTVQRYGGQRKTPPPALWVKTNQDIQSPASVCLSRGSEIARKGRREPSQKQERRTGVNDVKNSHSLQRFVEFFKCEDDR</sequence>
<organism evidence="2 3">
    <name type="scientific">Agrocybe chaxingu</name>
    <dbReference type="NCBI Taxonomy" id="84603"/>
    <lineage>
        <taxon>Eukaryota</taxon>
        <taxon>Fungi</taxon>
        <taxon>Dikarya</taxon>
        <taxon>Basidiomycota</taxon>
        <taxon>Agaricomycotina</taxon>
        <taxon>Agaricomycetes</taxon>
        <taxon>Agaricomycetidae</taxon>
        <taxon>Agaricales</taxon>
        <taxon>Agaricineae</taxon>
        <taxon>Strophariaceae</taxon>
        <taxon>Agrocybe</taxon>
    </lineage>
</organism>
<feature type="region of interest" description="Disordered" evidence="1">
    <location>
        <begin position="1"/>
        <end position="58"/>
    </location>
</feature>
<accession>A0A9W8K2B0</accession>
<evidence type="ECO:0000313" key="2">
    <source>
        <dbReference type="EMBL" id="KAJ3510155.1"/>
    </source>
</evidence>
<evidence type="ECO:0000313" key="3">
    <source>
        <dbReference type="Proteomes" id="UP001148786"/>
    </source>
</evidence>
<comment type="caution">
    <text evidence="2">The sequence shown here is derived from an EMBL/GenBank/DDBJ whole genome shotgun (WGS) entry which is preliminary data.</text>
</comment>